<keyword evidence="1" id="KW-0472">Membrane</keyword>
<keyword evidence="3" id="KW-1185">Reference proteome</keyword>
<dbReference type="AlphaFoldDB" id="A0A916QHU1"/>
<evidence type="ECO:0000313" key="3">
    <source>
        <dbReference type="Proteomes" id="UP000654993"/>
    </source>
</evidence>
<protein>
    <submittedName>
        <fullName evidence="2">Uncharacterized protein</fullName>
    </submittedName>
</protein>
<gene>
    <name evidence="2" type="ORF">PRECH8_20120</name>
</gene>
<dbReference type="EMBL" id="BMAQ01000023">
    <property type="protein sequence ID" value="GFR38716.1"/>
    <property type="molecule type" value="Genomic_DNA"/>
</dbReference>
<reference evidence="2" key="1">
    <citation type="submission" date="2020-08" db="EMBL/GenBank/DDBJ databases">
        <authorList>
            <person name="Uke A."/>
            <person name="Chhe C."/>
            <person name="Baramee S."/>
            <person name="Kosugi A."/>
        </authorList>
    </citation>
    <scope>NUCLEOTIDE SEQUENCE</scope>
    <source>
        <strain evidence="2">DA-C8</strain>
    </source>
</reference>
<dbReference type="Proteomes" id="UP000654993">
    <property type="component" value="Unassembled WGS sequence"/>
</dbReference>
<sequence>MNLWDIVKIAAVLILSFTIIRSAMIVTSDRVYHLASKRIVMKKHVFTLVICYGLFGLITLT</sequence>
<comment type="caution">
    <text evidence="2">The sequence shown here is derived from an EMBL/GenBank/DDBJ whole genome shotgun (WGS) entry which is preliminary data.</text>
</comment>
<feature type="transmembrane region" description="Helical" evidence="1">
    <location>
        <begin position="44"/>
        <end position="60"/>
    </location>
</feature>
<organism evidence="2 3">
    <name type="scientific">Insulibacter thermoxylanivorax</name>
    <dbReference type="NCBI Taxonomy" id="2749268"/>
    <lineage>
        <taxon>Bacteria</taxon>
        <taxon>Bacillati</taxon>
        <taxon>Bacillota</taxon>
        <taxon>Bacilli</taxon>
        <taxon>Bacillales</taxon>
        <taxon>Paenibacillaceae</taxon>
        <taxon>Insulibacter</taxon>
    </lineage>
</organism>
<feature type="transmembrane region" description="Helical" evidence="1">
    <location>
        <begin position="6"/>
        <end position="24"/>
    </location>
</feature>
<evidence type="ECO:0000313" key="2">
    <source>
        <dbReference type="EMBL" id="GFR38716.1"/>
    </source>
</evidence>
<accession>A0A916QHU1</accession>
<reference evidence="2" key="2">
    <citation type="journal article" date="2021" name="Data Brief">
        <title>Draft genome sequence data of the facultative, thermophilic, xylanolytic bacterium Paenibacillus sp. strain DA-C8.</title>
        <authorList>
            <person name="Chhe C."/>
            <person name="Uke A."/>
            <person name="Baramee S."/>
            <person name="Ungkulpasvich U."/>
            <person name="Tachaapaikoon C."/>
            <person name="Pason P."/>
            <person name="Waeonukul R."/>
            <person name="Ratanakhanokchai K."/>
            <person name="Kosugi A."/>
        </authorList>
    </citation>
    <scope>NUCLEOTIDE SEQUENCE</scope>
    <source>
        <strain evidence="2">DA-C8</strain>
    </source>
</reference>
<keyword evidence="1" id="KW-0812">Transmembrane</keyword>
<keyword evidence="1" id="KW-1133">Transmembrane helix</keyword>
<name>A0A916QHU1_9BACL</name>
<proteinExistence type="predicted"/>
<evidence type="ECO:0000256" key="1">
    <source>
        <dbReference type="SAM" id="Phobius"/>
    </source>
</evidence>